<keyword evidence="2" id="KW-1185">Reference proteome</keyword>
<evidence type="ECO:0000313" key="1">
    <source>
        <dbReference type="EMBL" id="OQS55878.1"/>
    </source>
</evidence>
<protein>
    <submittedName>
        <fullName evidence="1">Uncharacterized protein</fullName>
    </submittedName>
</protein>
<dbReference type="VEuPathDB" id="MicrosporidiaDB:EHP00_417"/>
<gene>
    <name evidence="1" type="ORF">EHP00_417</name>
</gene>
<accession>A0A1W0E9G8</accession>
<name>A0A1W0E9G8_9MICR</name>
<comment type="caution">
    <text evidence="1">The sequence shown here is derived from an EMBL/GenBank/DDBJ whole genome shotgun (WGS) entry which is preliminary data.</text>
</comment>
<organism evidence="1 2">
    <name type="scientific">Ecytonucleospora hepatopenaei</name>
    <dbReference type="NCBI Taxonomy" id="646526"/>
    <lineage>
        <taxon>Eukaryota</taxon>
        <taxon>Fungi</taxon>
        <taxon>Fungi incertae sedis</taxon>
        <taxon>Microsporidia</taxon>
        <taxon>Enterocytozoonidae</taxon>
        <taxon>Ecytonucleospora</taxon>
    </lineage>
</organism>
<reference evidence="1 2" key="1">
    <citation type="journal article" date="2017" name="Environ. Microbiol.">
        <title>Decay of the glycolytic pathway and adaptation to intranuclear parasitism within Enterocytozoonidae microsporidia.</title>
        <authorList>
            <person name="Wiredu Boakye D."/>
            <person name="Jaroenlak P."/>
            <person name="Prachumwat A."/>
            <person name="Williams T.A."/>
            <person name="Bateman K.S."/>
            <person name="Itsathitphaisarn O."/>
            <person name="Sritunyalucksana K."/>
            <person name="Paszkiewicz K.H."/>
            <person name="Moore K.A."/>
            <person name="Stentiford G.D."/>
            <person name="Williams B.A."/>
        </authorList>
    </citation>
    <scope>NUCLEOTIDE SEQUENCE [LARGE SCALE GENOMIC DNA]</scope>
    <source>
        <strain evidence="1 2">TH1</strain>
    </source>
</reference>
<dbReference type="AlphaFoldDB" id="A0A1W0E9G8"/>
<dbReference type="EMBL" id="MNPJ01000001">
    <property type="protein sequence ID" value="OQS55878.1"/>
    <property type="molecule type" value="Genomic_DNA"/>
</dbReference>
<sequence>MTDLDHGAENLFRKIKKGDFNGIIRLKVVDPNYLVDMEPIGDFVTGWFNAFFSELSLFGEYFSIQEHTNRAKFIEFCEQKTFDISYFYMVCQTLKLYSSIKLYTKFKLEHYVYHKNVVGIADHLAISFNNMKTCFVPECDVTGALQARFKNVLNLKKDENLKYKEEFDELDKYMKILIFKEKYNKKHISMEISNGFLNLKSKKLFFRFKLEGTLENPYWQFDLVDTNSSKANDFILQAFSGLKHTLLEKTIEFITFYENRLVSKCILEKLTHFEGNCNNFKGFYKGVKYHGNISKSNELEIVKEYLSEKQYVLDIQKEFDLDHE</sequence>
<dbReference type="Proteomes" id="UP000192758">
    <property type="component" value="Unassembled WGS sequence"/>
</dbReference>
<evidence type="ECO:0000313" key="2">
    <source>
        <dbReference type="Proteomes" id="UP000192758"/>
    </source>
</evidence>
<dbReference type="OrthoDB" id="2195730at2759"/>
<proteinExistence type="predicted"/>